<protein>
    <submittedName>
        <fullName evidence="2">Uncharacterized protein</fullName>
    </submittedName>
</protein>
<name>A0A131YPZ3_RHIAP</name>
<evidence type="ECO:0000313" key="2">
    <source>
        <dbReference type="EMBL" id="JAP81343.1"/>
    </source>
</evidence>
<feature type="region of interest" description="Disordered" evidence="1">
    <location>
        <begin position="61"/>
        <end position="86"/>
    </location>
</feature>
<evidence type="ECO:0000256" key="1">
    <source>
        <dbReference type="SAM" id="MobiDB-lite"/>
    </source>
</evidence>
<feature type="compositionally biased region" description="Acidic residues" evidence="1">
    <location>
        <begin position="74"/>
        <end position="86"/>
    </location>
</feature>
<feature type="region of interest" description="Disordered" evidence="1">
    <location>
        <begin position="1"/>
        <end position="20"/>
    </location>
</feature>
<feature type="compositionally biased region" description="Polar residues" evidence="1">
    <location>
        <begin position="1"/>
        <end position="11"/>
    </location>
</feature>
<sequence>MEQNAVMSETAGQVGVGGHEKAERVAGDKAFMMRDGAVCGDIAEINKPCVELLGEASERAVPVATAEQGTSPDAEQEEYTVEEDDDVSYVESDENSLADDSSYQAVDGYYSHKFLQDLLARMASEPHPLSNEAQEAKRELLDPALVETYTAHATRVYESYLRHIDALGVTVSKRLEDIRDKALGLDLPRRIQVQLYSDTVEAAVSHLRRVAMTWGSLVLLDMSEPSRTVPRGMSEQYLFCRIVSACLKLRDTWWRSEFYLAKYFLRFLNRCQGLSDDWQSRLQEANVSVLRGSIEAHERMDREIGLWQWARTLRFPSEHRPDALQPNLLSVFVDEQLTGDVSSLMTLFVFETGNTVYRAIFSIQKEFERRQLSYDSSELETEVRGTWAAYLESVHEQCASIGANRALYSMSLHQGEDAARIGDGARFYMDMVTPLHKAVTLEWSKTYSALIEQLAQTAQAEPDRKADLDQVAAWVDETGRQVSDAMQTAFAAFENQVRVITKNVELFSAQIRKILE</sequence>
<reference evidence="2" key="1">
    <citation type="journal article" date="2016" name="Ticks Tick Borne Dis.">
        <title>De novo assembly and annotation of the salivary gland transcriptome of Rhipicephalus appendiculatus male and female ticks during blood feeding.</title>
        <authorList>
            <person name="de Castro M.H."/>
            <person name="de Klerk D."/>
            <person name="Pienaar R."/>
            <person name="Latif A.A."/>
            <person name="Rees D.J."/>
            <person name="Mans B.J."/>
        </authorList>
    </citation>
    <scope>NUCLEOTIDE SEQUENCE</scope>
    <source>
        <tissue evidence="2">Salivary glands</tissue>
    </source>
</reference>
<proteinExistence type="predicted"/>
<dbReference type="EMBL" id="GEDV01007214">
    <property type="protein sequence ID" value="JAP81343.1"/>
    <property type="molecule type" value="Transcribed_RNA"/>
</dbReference>
<organism evidence="2">
    <name type="scientific">Rhipicephalus appendiculatus</name>
    <name type="common">Brown ear tick</name>
    <dbReference type="NCBI Taxonomy" id="34631"/>
    <lineage>
        <taxon>Eukaryota</taxon>
        <taxon>Metazoa</taxon>
        <taxon>Ecdysozoa</taxon>
        <taxon>Arthropoda</taxon>
        <taxon>Chelicerata</taxon>
        <taxon>Arachnida</taxon>
        <taxon>Acari</taxon>
        <taxon>Parasitiformes</taxon>
        <taxon>Ixodida</taxon>
        <taxon>Ixodoidea</taxon>
        <taxon>Ixodidae</taxon>
        <taxon>Rhipicephalinae</taxon>
        <taxon>Rhipicephalus</taxon>
        <taxon>Rhipicephalus</taxon>
    </lineage>
</organism>
<accession>A0A131YPZ3</accession>
<dbReference type="AlphaFoldDB" id="A0A131YPZ3"/>